<keyword evidence="3" id="KW-0202">Cytokine</keyword>
<dbReference type="InParanoid" id="A0A7N4P237"/>
<dbReference type="Pfam" id="PF15177">
    <property type="entry name" value="IL28A"/>
    <property type="match status" value="1"/>
</dbReference>
<dbReference type="GO" id="GO:0005615">
    <property type="term" value="C:extracellular space"/>
    <property type="evidence" value="ECO:0007669"/>
    <property type="project" value="UniProtKB-KW"/>
</dbReference>
<dbReference type="GO" id="GO:0045087">
    <property type="term" value="P:innate immune response"/>
    <property type="evidence" value="ECO:0007669"/>
    <property type="project" value="TreeGrafter"/>
</dbReference>
<keyword evidence="5 7" id="KW-0732">Signal</keyword>
<dbReference type="FunCoup" id="A0A7N4P237">
    <property type="interactions" value="345"/>
</dbReference>
<feature type="chain" id="PRO_5029805877" evidence="7">
    <location>
        <begin position="33"/>
        <end position="218"/>
    </location>
</feature>
<evidence type="ECO:0000256" key="4">
    <source>
        <dbReference type="ARBA" id="ARBA00022525"/>
    </source>
</evidence>
<evidence type="ECO:0000313" key="8">
    <source>
        <dbReference type="Ensembl" id="ENSSHAP00000031375.1"/>
    </source>
</evidence>
<dbReference type="PANTHER" id="PTHR31943">
    <property type="entry name" value="INTERLEUKIN-28 AND 29"/>
    <property type="match status" value="1"/>
</dbReference>
<dbReference type="GO" id="GO:0050778">
    <property type="term" value="P:positive regulation of immune response"/>
    <property type="evidence" value="ECO:0007669"/>
    <property type="project" value="InterPro"/>
</dbReference>
<feature type="signal peptide" evidence="7">
    <location>
        <begin position="1"/>
        <end position="32"/>
    </location>
</feature>
<gene>
    <name evidence="8" type="primary">LOC116422650</name>
</gene>
<comment type="similarity">
    <text evidence="2">Belongs to the lambda interferon family.</text>
</comment>
<proteinExistence type="inferred from homology"/>
<accession>A0A7N4P237</accession>
<protein>
    <submittedName>
        <fullName evidence="8">Uncharacterized protein</fullName>
    </submittedName>
</protein>
<dbReference type="Ensembl" id="ENSSHAT00000044660.1">
    <property type="protein sequence ID" value="ENSSHAP00000031375.1"/>
    <property type="gene ID" value="ENSSHAG00000029909.1"/>
</dbReference>
<name>A0A7N4P237_SARHA</name>
<dbReference type="AlphaFoldDB" id="A0A7N4P237"/>
<evidence type="ECO:0000313" key="9">
    <source>
        <dbReference type="Proteomes" id="UP000007648"/>
    </source>
</evidence>
<reference evidence="8" key="3">
    <citation type="submission" date="2025-09" db="UniProtKB">
        <authorList>
            <consortium name="Ensembl"/>
        </authorList>
    </citation>
    <scope>IDENTIFICATION</scope>
</reference>
<evidence type="ECO:0000256" key="1">
    <source>
        <dbReference type="ARBA" id="ARBA00004613"/>
    </source>
</evidence>
<sequence length="218" mass="24101">MEDAPQAGRAQELLLLWNNLLAASLRLDLALSFPFPGTALACRPGPALSQGDFEVPGPDSQQPFPQRSCQISQFKSLSPRELETFKVAKDAYVSSWRAFVLHSCSSHRTRTQPVRPVVLQAELKLTLEVLKAVTKPELDSVLAQPLQTLSHIHQEIQSCVSTGGWAGLPWTDGHGANWLNKLSEARKEPQNCLEASIMLNLFRLLTQDLRCVAYGDLC</sequence>
<evidence type="ECO:0000256" key="2">
    <source>
        <dbReference type="ARBA" id="ARBA00008717"/>
    </source>
</evidence>
<keyword evidence="4" id="KW-0964">Secreted</keyword>
<dbReference type="GO" id="GO:0005125">
    <property type="term" value="F:cytokine activity"/>
    <property type="evidence" value="ECO:0007669"/>
    <property type="project" value="UniProtKB-KW"/>
</dbReference>
<dbReference type="InterPro" id="IPR038326">
    <property type="entry name" value="IFN-lambda_sf"/>
</dbReference>
<evidence type="ECO:0000256" key="7">
    <source>
        <dbReference type="SAM" id="SignalP"/>
    </source>
</evidence>
<organism evidence="8 9">
    <name type="scientific">Sarcophilus harrisii</name>
    <name type="common">Tasmanian devil</name>
    <name type="synonym">Sarcophilus laniarius</name>
    <dbReference type="NCBI Taxonomy" id="9305"/>
    <lineage>
        <taxon>Eukaryota</taxon>
        <taxon>Metazoa</taxon>
        <taxon>Chordata</taxon>
        <taxon>Craniata</taxon>
        <taxon>Vertebrata</taxon>
        <taxon>Euteleostomi</taxon>
        <taxon>Mammalia</taxon>
        <taxon>Metatheria</taxon>
        <taxon>Dasyuromorphia</taxon>
        <taxon>Dasyuridae</taxon>
        <taxon>Sarcophilus</taxon>
    </lineage>
</organism>
<dbReference type="GeneTree" id="ENSGT00390000014310"/>
<comment type="subcellular location">
    <subcellularLocation>
        <location evidence="1">Secreted</location>
    </subcellularLocation>
</comment>
<dbReference type="GO" id="GO:0051607">
    <property type="term" value="P:defense response to virus"/>
    <property type="evidence" value="ECO:0007669"/>
    <property type="project" value="UniProtKB-KW"/>
</dbReference>
<dbReference type="InterPro" id="IPR029177">
    <property type="entry name" value="INF_lambda"/>
</dbReference>
<dbReference type="PANTHER" id="PTHR31943:SF1">
    <property type="entry name" value="INTERFERON LAMBDA-2-RELATED"/>
    <property type="match status" value="1"/>
</dbReference>
<dbReference type="GO" id="GO:0007259">
    <property type="term" value="P:cell surface receptor signaling pathway via JAK-STAT"/>
    <property type="evidence" value="ECO:0007669"/>
    <property type="project" value="InterPro"/>
</dbReference>
<dbReference type="Proteomes" id="UP000007648">
    <property type="component" value="Unassembled WGS sequence"/>
</dbReference>
<keyword evidence="9" id="KW-1185">Reference proteome</keyword>
<evidence type="ECO:0000256" key="5">
    <source>
        <dbReference type="ARBA" id="ARBA00022729"/>
    </source>
</evidence>
<reference evidence="8" key="2">
    <citation type="submission" date="2025-08" db="UniProtKB">
        <authorList>
            <consortium name="Ensembl"/>
        </authorList>
    </citation>
    <scope>IDENTIFICATION</scope>
</reference>
<keyword evidence="6" id="KW-0051">Antiviral defense</keyword>
<evidence type="ECO:0000256" key="3">
    <source>
        <dbReference type="ARBA" id="ARBA00022514"/>
    </source>
</evidence>
<dbReference type="Gene3D" id="1.20.1250.60">
    <property type="entry name" value="Interferon lambda"/>
    <property type="match status" value="1"/>
</dbReference>
<reference evidence="8 9" key="1">
    <citation type="journal article" date="2011" name="Proc. Natl. Acad. Sci. U.S.A.">
        <title>Genetic diversity and population structure of the endangered marsupial Sarcophilus harrisii (Tasmanian devil).</title>
        <authorList>
            <person name="Miller W."/>
            <person name="Hayes V.M."/>
            <person name="Ratan A."/>
            <person name="Petersen D.C."/>
            <person name="Wittekindt N.E."/>
            <person name="Miller J."/>
            <person name="Walenz B."/>
            <person name="Knight J."/>
            <person name="Qi J."/>
            <person name="Zhao F."/>
            <person name="Wang Q."/>
            <person name="Bedoya-Reina O.C."/>
            <person name="Katiyar N."/>
            <person name="Tomsho L.P."/>
            <person name="Kasson L.M."/>
            <person name="Hardie R.A."/>
            <person name="Woodbridge P."/>
            <person name="Tindall E.A."/>
            <person name="Bertelsen M.F."/>
            <person name="Dixon D."/>
            <person name="Pyecroft S."/>
            <person name="Helgen K.M."/>
            <person name="Lesk A.M."/>
            <person name="Pringle T.H."/>
            <person name="Patterson N."/>
            <person name="Zhang Y."/>
            <person name="Kreiss A."/>
            <person name="Woods G.M."/>
            <person name="Jones M.E."/>
            <person name="Schuster S.C."/>
        </authorList>
    </citation>
    <scope>NUCLEOTIDE SEQUENCE [LARGE SCALE GENOMIC DNA]</scope>
</reference>
<evidence type="ECO:0000256" key="6">
    <source>
        <dbReference type="ARBA" id="ARBA00023118"/>
    </source>
</evidence>